<dbReference type="InterPro" id="IPR001967">
    <property type="entry name" value="Peptidase_S11_N"/>
</dbReference>
<keyword evidence="3" id="KW-0378">Hydrolase</keyword>
<evidence type="ECO:0000313" key="8">
    <source>
        <dbReference type="EMBL" id="OMJ82509.1"/>
    </source>
</evidence>
<evidence type="ECO:0000256" key="5">
    <source>
        <dbReference type="ARBA" id="ARBA00022984"/>
    </source>
</evidence>
<evidence type="ECO:0000259" key="7">
    <source>
        <dbReference type="Pfam" id="PF00768"/>
    </source>
</evidence>
<reference evidence="8 9" key="1">
    <citation type="submission" date="2016-11" db="EMBL/GenBank/DDBJ databases">
        <title>The macronuclear genome of Stentor coeruleus: a giant cell with tiny introns.</title>
        <authorList>
            <person name="Slabodnick M."/>
            <person name="Ruby J.G."/>
            <person name="Reiff S.B."/>
            <person name="Swart E.C."/>
            <person name="Gosai S."/>
            <person name="Prabakaran S."/>
            <person name="Witkowska E."/>
            <person name="Larue G.E."/>
            <person name="Fisher S."/>
            <person name="Freeman R.M."/>
            <person name="Gunawardena J."/>
            <person name="Chu W."/>
            <person name="Stover N.A."/>
            <person name="Gregory B.D."/>
            <person name="Nowacki M."/>
            <person name="Derisi J."/>
            <person name="Roy S.W."/>
            <person name="Marshall W.F."/>
            <person name="Sood P."/>
        </authorList>
    </citation>
    <scope>NUCLEOTIDE SEQUENCE [LARGE SCALE GENOMIC DNA]</scope>
    <source>
        <strain evidence="8">WM001</strain>
    </source>
</reference>
<evidence type="ECO:0000313" key="9">
    <source>
        <dbReference type="Proteomes" id="UP000187209"/>
    </source>
</evidence>
<keyword evidence="9" id="KW-1185">Reference proteome</keyword>
<dbReference type="InterPro" id="IPR012338">
    <property type="entry name" value="Beta-lactam/transpept-like"/>
</dbReference>
<dbReference type="Pfam" id="PF00768">
    <property type="entry name" value="Peptidase_S11"/>
    <property type="match status" value="1"/>
</dbReference>
<comment type="similarity">
    <text evidence="1">Belongs to the peptidase S11 family.</text>
</comment>
<evidence type="ECO:0000256" key="4">
    <source>
        <dbReference type="ARBA" id="ARBA00022960"/>
    </source>
</evidence>
<dbReference type="PANTHER" id="PTHR21581:SF6">
    <property type="entry name" value="TRAFFICKING PROTEIN PARTICLE COMPLEX SUBUNIT 12"/>
    <property type="match status" value="1"/>
</dbReference>
<dbReference type="AlphaFoldDB" id="A0A1R2C0K2"/>
<keyword evidence="5" id="KW-0573">Peptidoglycan synthesis</keyword>
<dbReference type="Proteomes" id="UP000187209">
    <property type="component" value="Unassembled WGS sequence"/>
</dbReference>
<proteinExistence type="inferred from homology"/>
<dbReference type="PANTHER" id="PTHR21581">
    <property type="entry name" value="D-ALANYL-D-ALANINE CARBOXYPEPTIDASE"/>
    <property type="match status" value="1"/>
</dbReference>
<feature type="domain" description="Peptidase S11 D-alanyl-D-alanine carboxypeptidase A N-terminal" evidence="7">
    <location>
        <begin position="71"/>
        <end position="308"/>
    </location>
</feature>
<gene>
    <name evidence="8" type="ORF">SteCoe_16796</name>
</gene>
<dbReference type="SUPFAM" id="SSF56601">
    <property type="entry name" value="beta-lactamase/transpeptidase-like"/>
    <property type="match status" value="1"/>
</dbReference>
<organism evidence="8 9">
    <name type="scientific">Stentor coeruleus</name>
    <dbReference type="NCBI Taxonomy" id="5963"/>
    <lineage>
        <taxon>Eukaryota</taxon>
        <taxon>Sar</taxon>
        <taxon>Alveolata</taxon>
        <taxon>Ciliophora</taxon>
        <taxon>Postciliodesmatophora</taxon>
        <taxon>Heterotrichea</taxon>
        <taxon>Heterotrichida</taxon>
        <taxon>Stentoridae</taxon>
        <taxon>Stentor</taxon>
    </lineage>
</organism>
<dbReference type="Gene3D" id="3.40.710.10">
    <property type="entry name" value="DD-peptidase/beta-lactamase superfamily"/>
    <property type="match status" value="1"/>
</dbReference>
<dbReference type="PRINTS" id="PR00725">
    <property type="entry name" value="DADACBPTASE1"/>
</dbReference>
<dbReference type="GO" id="GO:0009002">
    <property type="term" value="F:serine-type D-Ala-D-Ala carboxypeptidase activity"/>
    <property type="evidence" value="ECO:0007669"/>
    <property type="project" value="InterPro"/>
</dbReference>
<keyword evidence="2" id="KW-0732">Signal</keyword>
<evidence type="ECO:0000256" key="3">
    <source>
        <dbReference type="ARBA" id="ARBA00022801"/>
    </source>
</evidence>
<keyword evidence="4" id="KW-0133">Cell shape</keyword>
<dbReference type="GO" id="GO:0008360">
    <property type="term" value="P:regulation of cell shape"/>
    <property type="evidence" value="ECO:0007669"/>
    <property type="project" value="UniProtKB-KW"/>
</dbReference>
<dbReference type="InterPro" id="IPR018044">
    <property type="entry name" value="Peptidase_S11"/>
</dbReference>
<dbReference type="OrthoDB" id="10254188at2759"/>
<keyword evidence="6" id="KW-0961">Cell wall biogenesis/degradation</keyword>
<accession>A0A1R2C0K2</accession>
<dbReference type="GO" id="GO:0006508">
    <property type="term" value="P:proteolysis"/>
    <property type="evidence" value="ECO:0007669"/>
    <property type="project" value="InterPro"/>
</dbReference>
<sequence>MLVPILPKKSFQDIPKKEKFEAPPLATKVKIHPSFIKNKSTSVFQSNLHSKNFPYIGKINQNSSILNKTYISKPIVSAKAWVVYDVITDSYIDGHRECDKREIASLTKIMTCIVSIEEIVNSKRSFDTSIEISYTAASIDGTTAGLCPKDTLKIIDLLYALMLPSGNDASLALAEIIGASYGIGAEIENFVMYMNRTAQRLGLKHTKFTNPHGMSITLNYSTAADLARLTAYCMKNRLFRKIVSTSNYTCGIVNGNILRKVDWINTNRLLTQGFNGVKTGYTPTAGPCLCCSVNDGNINIIIVILNARYRHLRWVEASRLLAWASSAVSI</sequence>
<dbReference type="GO" id="GO:0071555">
    <property type="term" value="P:cell wall organization"/>
    <property type="evidence" value="ECO:0007669"/>
    <property type="project" value="UniProtKB-KW"/>
</dbReference>
<evidence type="ECO:0000256" key="6">
    <source>
        <dbReference type="ARBA" id="ARBA00023316"/>
    </source>
</evidence>
<evidence type="ECO:0000256" key="2">
    <source>
        <dbReference type="ARBA" id="ARBA00022729"/>
    </source>
</evidence>
<name>A0A1R2C0K2_9CILI</name>
<evidence type="ECO:0000256" key="1">
    <source>
        <dbReference type="ARBA" id="ARBA00007164"/>
    </source>
</evidence>
<dbReference type="EMBL" id="MPUH01000338">
    <property type="protein sequence ID" value="OMJ82509.1"/>
    <property type="molecule type" value="Genomic_DNA"/>
</dbReference>
<comment type="caution">
    <text evidence="8">The sequence shown here is derived from an EMBL/GenBank/DDBJ whole genome shotgun (WGS) entry which is preliminary data.</text>
</comment>
<protein>
    <recommendedName>
        <fullName evidence="7">Peptidase S11 D-alanyl-D-alanine carboxypeptidase A N-terminal domain-containing protein</fullName>
    </recommendedName>
</protein>